<reference evidence="14" key="2">
    <citation type="journal article" date="2010" name="Stand. Genomic Sci.">
        <title>Complete genome sequence of Thermaerobacter marianensis type strain (7p75aT).</title>
        <authorList>
            <person name="Han C."/>
            <person name="Gu W."/>
            <person name="Zhang X."/>
            <person name="Lapidus A."/>
            <person name="Nolan M."/>
            <person name="Copeland A."/>
            <person name="Lucas S."/>
            <person name="Glavina Del Rio T."/>
            <person name="Tice H."/>
            <person name="Cheng J."/>
            <person name="Tapia R."/>
            <person name="Goodwin L."/>
            <person name="Pitluck S."/>
            <person name="Pagani I."/>
            <person name="Ivanova N."/>
            <person name="Mavromatis K."/>
            <person name="Mikhailova N."/>
            <person name="Pati A."/>
            <person name="Chen A."/>
            <person name="Palaniappan K."/>
            <person name="Land M."/>
            <person name="Hauser L."/>
            <person name="Chang Y."/>
            <person name="Jeffries C."/>
            <person name="Schneider S."/>
            <person name="Rohde M."/>
            <person name="Goker M."/>
            <person name="Pukall R."/>
            <person name="Woyke T."/>
            <person name="Bristow J."/>
            <person name="Eisen J."/>
            <person name="Markowitz V."/>
            <person name="Hugenholtz P."/>
            <person name="Kyrpides N."/>
            <person name="Klenk H."/>
            <person name="Detter J."/>
        </authorList>
    </citation>
    <scope>NUCLEOTIDE SEQUENCE [LARGE SCALE GENOMIC DNA]</scope>
    <source>
        <strain evidence="14">ATCC 700841 / DSM 12885 / JCM 10246 / 7p75a</strain>
    </source>
</reference>
<dbReference type="PROSITE" id="PS50893">
    <property type="entry name" value="ABC_TRANSPORTER_2"/>
    <property type="match status" value="1"/>
</dbReference>
<evidence type="ECO:0000256" key="10">
    <source>
        <dbReference type="SAM" id="Phobius"/>
    </source>
</evidence>
<dbReference type="InterPro" id="IPR039421">
    <property type="entry name" value="Type_1_exporter"/>
</dbReference>
<dbReference type="InterPro" id="IPR003439">
    <property type="entry name" value="ABC_transporter-like_ATP-bd"/>
</dbReference>
<evidence type="ECO:0000256" key="7">
    <source>
        <dbReference type="ARBA" id="ARBA00022989"/>
    </source>
</evidence>
<dbReference type="GO" id="GO:0005524">
    <property type="term" value="F:ATP binding"/>
    <property type="evidence" value="ECO:0007669"/>
    <property type="project" value="UniProtKB-KW"/>
</dbReference>
<dbReference type="FunFam" id="3.40.50.300:FF:000221">
    <property type="entry name" value="Multidrug ABC transporter ATP-binding protein"/>
    <property type="match status" value="1"/>
</dbReference>
<feature type="domain" description="ABC transporter" evidence="11">
    <location>
        <begin position="390"/>
        <end position="626"/>
    </location>
</feature>
<dbReference type="InterPro" id="IPR036640">
    <property type="entry name" value="ABC1_TM_sf"/>
</dbReference>
<dbReference type="GO" id="GO:0140359">
    <property type="term" value="F:ABC-type transporter activity"/>
    <property type="evidence" value="ECO:0007669"/>
    <property type="project" value="InterPro"/>
</dbReference>
<keyword evidence="4 10" id="KW-0812">Transmembrane</keyword>
<evidence type="ECO:0000256" key="6">
    <source>
        <dbReference type="ARBA" id="ARBA00022840"/>
    </source>
</evidence>
<feature type="domain" description="ABC transmembrane type-1" evidence="12">
    <location>
        <begin position="20"/>
        <end position="296"/>
    </location>
</feature>
<evidence type="ECO:0000256" key="3">
    <source>
        <dbReference type="ARBA" id="ARBA00022475"/>
    </source>
</evidence>
<dbReference type="InterPro" id="IPR003593">
    <property type="entry name" value="AAA+_ATPase"/>
</dbReference>
<evidence type="ECO:0000259" key="12">
    <source>
        <dbReference type="PROSITE" id="PS50929"/>
    </source>
</evidence>
<organism evidence="13 14">
    <name type="scientific">Thermaerobacter marianensis (strain ATCC 700841 / DSM 12885 / JCM 10246 / 7p75a)</name>
    <dbReference type="NCBI Taxonomy" id="644966"/>
    <lineage>
        <taxon>Bacteria</taxon>
        <taxon>Bacillati</taxon>
        <taxon>Bacillota</taxon>
        <taxon>Clostridia</taxon>
        <taxon>Eubacteriales</taxon>
        <taxon>Clostridiales Family XVII. Incertae Sedis</taxon>
        <taxon>Thermaerobacter</taxon>
    </lineage>
</organism>
<feature type="transmembrane region" description="Helical" evidence="10">
    <location>
        <begin position="55"/>
        <end position="77"/>
    </location>
</feature>
<evidence type="ECO:0000256" key="1">
    <source>
        <dbReference type="ARBA" id="ARBA00004651"/>
    </source>
</evidence>
<evidence type="ECO:0000256" key="8">
    <source>
        <dbReference type="ARBA" id="ARBA00023136"/>
    </source>
</evidence>
<dbReference type="Pfam" id="PF00664">
    <property type="entry name" value="ABC_membrane"/>
    <property type="match status" value="1"/>
</dbReference>
<evidence type="ECO:0000259" key="11">
    <source>
        <dbReference type="PROSITE" id="PS50893"/>
    </source>
</evidence>
<keyword evidence="7 10" id="KW-1133">Transmembrane helix</keyword>
<dbReference type="GO" id="GO:0016887">
    <property type="term" value="F:ATP hydrolysis activity"/>
    <property type="evidence" value="ECO:0007669"/>
    <property type="project" value="InterPro"/>
</dbReference>
<dbReference type="Gene3D" id="1.20.1560.10">
    <property type="entry name" value="ABC transporter type 1, transmembrane domain"/>
    <property type="match status" value="1"/>
</dbReference>
<protein>
    <submittedName>
        <fullName evidence="13">ABC transporter related protein</fullName>
    </submittedName>
</protein>
<reference evidence="13 14" key="1">
    <citation type="journal article" date="2010" name="Stand. Genomic Sci.">
        <title>Complete genome sequence of Thermaerobacter marianensis type strain (7p75a).</title>
        <authorList>
            <person name="Han C."/>
            <person name="Gu W."/>
            <person name="Zhang X."/>
            <person name="Lapidus A."/>
            <person name="Nolan M."/>
            <person name="Copeland A."/>
            <person name="Lucas S."/>
            <person name="Del Rio T.G."/>
            <person name="Tice H."/>
            <person name="Cheng J.F."/>
            <person name="Tapia R."/>
            <person name="Goodwin L."/>
            <person name="Pitluck S."/>
            <person name="Pagani I."/>
            <person name="Ivanova N."/>
            <person name="Mavromatis K."/>
            <person name="Mikhailova N."/>
            <person name="Pati A."/>
            <person name="Chen A."/>
            <person name="Palaniappan K."/>
            <person name="Land M."/>
            <person name="Hauser L."/>
            <person name="Chang Y.J."/>
            <person name="Jeffries C.D."/>
            <person name="Schneider S."/>
            <person name="Rohde M."/>
            <person name="Goker M."/>
            <person name="Pukall R."/>
            <person name="Woyke T."/>
            <person name="Bristow J."/>
            <person name="Eisen J.A."/>
            <person name="Markowitz V."/>
            <person name="Hugenholtz P."/>
            <person name="Kyrpides N.C."/>
            <person name="Klenk H.P."/>
            <person name="Detter J.C."/>
        </authorList>
    </citation>
    <scope>NUCLEOTIDE SEQUENCE [LARGE SCALE GENOMIC DNA]</scope>
    <source>
        <strain evidence="14">ATCC 700841 / DSM 12885 / JCM 10246 / 7p75a</strain>
    </source>
</reference>
<gene>
    <name evidence="13" type="ordered locus">Tmar_0458</name>
</gene>
<dbReference type="InterPro" id="IPR027417">
    <property type="entry name" value="P-loop_NTPase"/>
</dbReference>
<evidence type="ECO:0000256" key="5">
    <source>
        <dbReference type="ARBA" id="ARBA00022741"/>
    </source>
</evidence>
<dbReference type="STRING" id="644966.Tmar_0458"/>
<dbReference type="eggNOG" id="COG1132">
    <property type="taxonomic scope" value="Bacteria"/>
</dbReference>
<keyword evidence="2" id="KW-0813">Transport</keyword>
<evidence type="ECO:0000313" key="13">
    <source>
        <dbReference type="EMBL" id="ADU50579.1"/>
    </source>
</evidence>
<dbReference type="KEGG" id="tmr:Tmar_0458"/>
<keyword evidence="6" id="KW-0067">ATP-binding</keyword>
<keyword evidence="8 10" id="KW-0472">Membrane</keyword>
<dbReference type="Pfam" id="PF00005">
    <property type="entry name" value="ABC_tran"/>
    <property type="match status" value="1"/>
</dbReference>
<comment type="subcellular location">
    <subcellularLocation>
        <location evidence="1">Cell membrane</location>
        <topology evidence="1">Multi-pass membrane protein</topology>
    </subcellularLocation>
</comment>
<dbReference type="AlphaFoldDB" id="E6SGN3"/>
<dbReference type="GO" id="GO:0034040">
    <property type="term" value="F:ATPase-coupled lipid transmembrane transporter activity"/>
    <property type="evidence" value="ECO:0007669"/>
    <property type="project" value="TreeGrafter"/>
</dbReference>
<dbReference type="SUPFAM" id="SSF52540">
    <property type="entry name" value="P-loop containing nucleoside triphosphate hydrolases"/>
    <property type="match status" value="1"/>
</dbReference>
<keyword evidence="14" id="KW-1185">Reference proteome</keyword>
<proteinExistence type="predicted"/>
<dbReference type="PANTHER" id="PTHR24221">
    <property type="entry name" value="ATP-BINDING CASSETTE SUB-FAMILY B"/>
    <property type="match status" value="1"/>
</dbReference>
<feature type="transmembrane region" description="Helical" evidence="10">
    <location>
        <begin position="20"/>
        <end position="43"/>
    </location>
</feature>
<keyword evidence="5" id="KW-0547">Nucleotide-binding</keyword>
<dbReference type="SUPFAM" id="SSF90123">
    <property type="entry name" value="ABC transporter transmembrane region"/>
    <property type="match status" value="1"/>
</dbReference>
<dbReference type="RefSeq" id="WP_013494884.1">
    <property type="nucleotide sequence ID" value="NC_014831.1"/>
</dbReference>
<name>E6SGN3_THEM7</name>
<dbReference type="InterPro" id="IPR011527">
    <property type="entry name" value="ABC1_TM_dom"/>
</dbReference>
<evidence type="ECO:0000256" key="2">
    <source>
        <dbReference type="ARBA" id="ARBA00022448"/>
    </source>
</evidence>
<accession>E6SGN3</accession>
<feature type="transmembrane region" description="Helical" evidence="10">
    <location>
        <begin position="145"/>
        <end position="176"/>
    </location>
</feature>
<dbReference type="PROSITE" id="PS50929">
    <property type="entry name" value="ABC_TM1F"/>
    <property type="match status" value="1"/>
</dbReference>
<dbReference type="Gene3D" id="3.40.50.300">
    <property type="entry name" value="P-loop containing nucleotide triphosphate hydrolases"/>
    <property type="match status" value="1"/>
</dbReference>
<dbReference type="SMART" id="SM00382">
    <property type="entry name" value="AAA"/>
    <property type="match status" value="1"/>
</dbReference>
<sequence length="647" mass="68538">MPGAWAAYRHLLRPYRGQTALAVVLLLARSGLDLGIPQILRWLLDVAIPARDLGLLASGALVSLALVAGRAAVHYAAVYVSFDLTQRVVHDLRVRLFRHIASLPLAFFHRERQGAVVSRLTTDVGAIERFVQAVFARLAGEFGGVLAVVATVIALQPALGMGLALLLPAAGAWFYLQTVRIRRLSREIQAQAGRLGARATEVVGAIATVKAYGGEPHEAARFAAASQRYRSLNMERRRFIGRMESGADLMGNLGLLALFFIGGYLAIRGVLSPGRLAALVLYLRMMLAPVRSLVNFHLILQEGLAAMERVQEILALPAEGARAEGAFPAEERQGALGSAEPGHARPAATAGARQPSGSPGVAVLAPAWGAGVCPGPGVTAGAGAAAGAALEFAGIWFRYQPGGPPVLKGVDLRVAPGERVALVGRSGAGKTTLLQLVPRFYDPERGAVYLDGRDVRDYDLDGLRRQVAWVMQDPVLFAGTVAENIAYGCPDATPEAIRRAAELANAAAFIEALPQGYDTPVGERGVRLSGGQRQRIAIARALLRRPRLLLLDEATSFQDAESEERIHEALDLLAAGGCTCVVVAHRLSTALRADRIVVMDAGRVVETGTHAQLLAHGGLYARLYRTFFAPRRVAAGGPGSGVPPAGP</sequence>
<dbReference type="HOGENOM" id="CLU_000604_84_3_9"/>
<evidence type="ECO:0000256" key="4">
    <source>
        <dbReference type="ARBA" id="ARBA00022692"/>
    </source>
</evidence>
<keyword evidence="3" id="KW-1003">Cell membrane</keyword>
<dbReference type="InterPro" id="IPR017871">
    <property type="entry name" value="ABC_transporter-like_CS"/>
</dbReference>
<evidence type="ECO:0000256" key="9">
    <source>
        <dbReference type="SAM" id="MobiDB-lite"/>
    </source>
</evidence>
<dbReference type="PROSITE" id="PS00211">
    <property type="entry name" value="ABC_TRANSPORTER_1"/>
    <property type="match status" value="1"/>
</dbReference>
<feature type="transmembrane region" description="Helical" evidence="10">
    <location>
        <begin position="246"/>
        <end position="267"/>
    </location>
</feature>
<dbReference type="GO" id="GO:0005886">
    <property type="term" value="C:plasma membrane"/>
    <property type="evidence" value="ECO:0007669"/>
    <property type="project" value="UniProtKB-SubCell"/>
</dbReference>
<dbReference type="PANTHER" id="PTHR24221:SF654">
    <property type="entry name" value="ATP-BINDING CASSETTE SUB-FAMILY B MEMBER 6"/>
    <property type="match status" value="1"/>
</dbReference>
<dbReference type="Proteomes" id="UP000008915">
    <property type="component" value="Chromosome"/>
</dbReference>
<evidence type="ECO:0000313" key="14">
    <source>
        <dbReference type="Proteomes" id="UP000008915"/>
    </source>
</evidence>
<dbReference type="EMBL" id="CP002344">
    <property type="protein sequence ID" value="ADU50579.1"/>
    <property type="molecule type" value="Genomic_DNA"/>
</dbReference>
<dbReference type="CDD" id="cd07346">
    <property type="entry name" value="ABC_6TM_exporters"/>
    <property type="match status" value="1"/>
</dbReference>
<feature type="region of interest" description="Disordered" evidence="9">
    <location>
        <begin position="332"/>
        <end position="356"/>
    </location>
</feature>